<protein>
    <recommendedName>
        <fullName evidence="3">Cupin type-1 domain-containing protein</fullName>
    </recommendedName>
</protein>
<sequence length="227" mass="24437">TYTLPPTPLIPNSPYPLLHFPALLHPLVTSPTFHPTQIFDLYASNGWQAQWIARYGPDIQSHYHSTTHECMVVIAGDSATIRFGVADDPAWSTGKLGIGERGAGEEGGVDVVAGLGDVFLIPAGVAHKTFDTRLGAGGNRAFYQPEDIEAGRAGEVSEEMERRHREFFGGVEVGGGFMMMGAYPYGGVWDFKVGGEHGGREDEVWGVPRPGKDPVLGDSSEGLLGLW</sequence>
<dbReference type="InterPro" id="IPR011051">
    <property type="entry name" value="RmlC_Cupin_sf"/>
</dbReference>
<organism evidence="1 2">
    <name type="scientific">Plenodomus tracheiphilus IPT5</name>
    <dbReference type="NCBI Taxonomy" id="1408161"/>
    <lineage>
        <taxon>Eukaryota</taxon>
        <taxon>Fungi</taxon>
        <taxon>Dikarya</taxon>
        <taxon>Ascomycota</taxon>
        <taxon>Pezizomycotina</taxon>
        <taxon>Dothideomycetes</taxon>
        <taxon>Pleosporomycetidae</taxon>
        <taxon>Pleosporales</taxon>
        <taxon>Pleosporineae</taxon>
        <taxon>Leptosphaeriaceae</taxon>
        <taxon>Plenodomus</taxon>
    </lineage>
</organism>
<evidence type="ECO:0000313" key="2">
    <source>
        <dbReference type="Proteomes" id="UP000799423"/>
    </source>
</evidence>
<dbReference type="AlphaFoldDB" id="A0A6A7B2J7"/>
<name>A0A6A7B2J7_9PLEO</name>
<dbReference type="OrthoDB" id="2446447at2759"/>
<dbReference type="PANTHER" id="PTHR36448">
    <property type="entry name" value="BLR7373 PROTEIN"/>
    <property type="match status" value="1"/>
</dbReference>
<feature type="non-terminal residue" evidence="1">
    <location>
        <position position="1"/>
    </location>
</feature>
<dbReference type="SUPFAM" id="SSF51182">
    <property type="entry name" value="RmlC-like cupins"/>
    <property type="match status" value="1"/>
</dbReference>
<dbReference type="InterPro" id="IPR014710">
    <property type="entry name" value="RmlC-like_jellyroll"/>
</dbReference>
<dbReference type="InterPro" id="IPR047121">
    <property type="entry name" value="YjiB-like"/>
</dbReference>
<gene>
    <name evidence="1" type="ORF">T440DRAFT_358972</name>
</gene>
<evidence type="ECO:0000313" key="1">
    <source>
        <dbReference type="EMBL" id="KAF2848578.1"/>
    </source>
</evidence>
<proteinExistence type="predicted"/>
<dbReference type="PANTHER" id="PTHR36448:SF3">
    <property type="entry name" value="CUPIN TYPE-2 DOMAIN-CONTAINING PROTEIN"/>
    <property type="match status" value="1"/>
</dbReference>
<keyword evidence="2" id="KW-1185">Reference proteome</keyword>
<dbReference type="Gene3D" id="2.60.120.10">
    <property type="entry name" value="Jelly Rolls"/>
    <property type="match status" value="1"/>
</dbReference>
<reference evidence="1" key="1">
    <citation type="submission" date="2020-01" db="EMBL/GenBank/DDBJ databases">
        <authorList>
            <consortium name="DOE Joint Genome Institute"/>
            <person name="Haridas S."/>
            <person name="Albert R."/>
            <person name="Binder M."/>
            <person name="Bloem J."/>
            <person name="Labutti K."/>
            <person name="Salamov A."/>
            <person name="Andreopoulos B."/>
            <person name="Baker S.E."/>
            <person name="Barry K."/>
            <person name="Bills G."/>
            <person name="Bluhm B.H."/>
            <person name="Cannon C."/>
            <person name="Castanera R."/>
            <person name="Culley D.E."/>
            <person name="Daum C."/>
            <person name="Ezra D."/>
            <person name="Gonzalez J.B."/>
            <person name="Henrissat B."/>
            <person name="Kuo A."/>
            <person name="Liang C."/>
            <person name="Lipzen A."/>
            <person name="Lutzoni F."/>
            <person name="Magnuson J."/>
            <person name="Mondo S."/>
            <person name="Nolan M."/>
            <person name="Ohm R."/>
            <person name="Pangilinan J."/>
            <person name="Park H.-J."/>
            <person name="Ramirez L."/>
            <person name="Alfaro M."/>
            <person name="Sun H."/>
            <person name="Tritt A."/>
            <person name="Yoshinaga Y."/>
            <person name="Zwiers L.-H."/>
            <person name="Turgeon B.G."/>
            <person name="Goodwin S.B."/>
            <person name="Spatafora J.W."/>
            <person name="Crous P.W."/>
            <person name="Grigoriev I.V."/>
        </authorList>
    </citation>
    <scope>NUCLEOTIDE SEQUENCE</scope>
    <source>
        <strain evidence="1">IPT5</strain>
    </source>
</reference>
<dbReference type="Proteomes" id="UP000799423">
    <property type="component" value="Unassembled WGS sequence"/>
</dbReference>
<accession>A0A6A7B2J7</accession>
<dbReference type="EMBL" id="MU006317">
    <property type="protein sequence ID" value="KAF2848578.1"/>
    <property type="molecule type" value="Genomic_DNA"/>
</dbReference>
<evidence type="ECO:0008006" key="3">
    <source>
        <dbReference type="Google" id="ProtNLM"/>
    </source>
</evidence>
<feature type="non-terminal residue" evidence="1">
    <location>
        <position position="227"/>
    </location>
</feature>